<dbReference type="PIRSF" id="PIRSF027391">
    <property type="entry name" value="Hpre_diP_synt_I"/>
    <property type="match status" value="1"/>
</dbReference>
<dbReference type="InterPro" id="IPR014535">
    <property type="entry name" value="Hpre_diP_synt_I"/>
</dbReference>
<dbReference type="Pfam" id="PF07456">
    <property type="entry name" value="Hpre_diP_synt_I"/>
    <property type="match status" value="1"/>
</dbReference>
<dbReference type="AlphaFoldDB" id="A0A4R3MF64"/>
<comment type="caution">
    <text evidence="2">The sequence shown here is derived from an EMBL/GenBank/DDBJ whole genome shotgun (WGS) entry which is preliminary data.</text>
</comment>
<feature type="transmembrane region" description="Helical" evidence="1">
    <location>
        <begin position="16"/>
        <end position="33"/>
    </location>
</feature>
<organism evidence="2 3">
    <name type="scientific">Natranaerovirga pectinivora</name>
    <dbReference type="NCBI Taxonomy" id="682400"/>
    <lineage>
        <taxon>Bacteria</taxon>
        <taxon>Bacillati</taxon>
        <taxon>Bacillota</taxon>
        <taxon>Clostridia</taxon>
        <taxon>Lachnospirales</taxon>
        <taxon>Natranaerovirgaceae</taxon>
        <taxon>Natranaerovirga</taxon>
    </lineage>
</organism>
<dbReference type="InterPro" id="IPR010898">
    <property type="entry name" value="Hpre_diP_synth_I"/>
</dbReference>
<feature type="transmembrane region" description="Helical" evidence="1">
    <location>
        <begin position="76"/>
        <end position="105"/>
    </location>
</feature>
<evidence type="ECO:0000256" key="1">
    <source>
        <dbReference type="SAM" id="Phobius"/>
    </source>
</evidence>
<sequence>MIYQTRFNGMSKVQKMVFMSMLISAALVLSYFERMLIGNIFPIQGAKLGLANIITLVSIVFLRFPEAFTVVILRIILGSFFIGTGISLFMSFAGGILSFLVMALLVKTMNKVFSIIIISVIGAITHSIGQIIVAGIIIENINIIYYLPLLVIISTITGVAIGIAVNLLITYMKKAFI</sequence>
<feature type="transmembrane region" description="Helical" evidence="1">
    <location>
        <begin position="144"/>
        <end position="169"/>
    </location>
</feature>
<protein>
    <submittedName>
        <fullName evidence="2">Heptaprenyl diphosphate synthase</fullName>
    </submittedName>
</protein>
<dbReference type="Proteomes" id="UP000294902">
    <property type="component" value="Unassembled WGS sequence"/>
</dbReference>
<gene>
    <name evidence="2" type="ORF">EDC18_11462</name>
</gene>
<evidence type="ECO:0000313" key="3">
    <source>
        <dbReference type="Proteomes" id="UP000294902"/>
    </source>
</evidence>
<feature type="transmembrane region" description="Helical" evidence="1">
    <location>
        <begin position="45"/>
        <end position="64"/>
    </location>
</feature>
<keyword evidence="3" id="KW-1185">Reference proteome</keyword>
<keyword evidence="1" id="KW-1133">Transmembrane helix</keyword>
<dbReference type="RefSeq" id="WP_243115124.1">
    <property type="nucleotide sequence ID" value="NZ_SMAL01000014.1"/>
</dbReference>
<feature type="transmembrane region" description="Helical" evidence="1">
    <location>
        <begin position="112"/>
        <end position="138"/>
    </location>
</feature>
<dbReference type="EMBL" id="SMAL01000014">
    <property type="protein sequence ID" value="TCT12156.1"/>
    <property type="molecule type" value="Genomic_DNA"/>
</dbReference>
<reference evidence="2 3" key="1">
    <citation type="submission" date="2019-03" db="EMBL/GenBank/DDBJ databases">
        <title>Genomic Encyclopedia of Type Strains, Phase IV (KMG-IV): sequencing the most valuable type-strain genomes for metagenomic binning, comparative biology and taxonomic classification.</title>
        <authorList>
            <person name="Goeker M."/>
        </authorList>
    </citation>
    <scope>NUCLEOTIDE SEQUENCE [LARGE SCALE GENOMIC DNA]</scope>
    <source>
        <strain evidence="2 3">DSM 24629</strain>
    </source>
</reference>
<accession>A0A4R3MF64</accession>
<dbReference type="Gene3D" id="1.10.1760.20">
    <property type="match status" value="1"/>
</dbReference>
<name>A0A4R3MF64_9FIRM</name>
<keyword evidence="1" id="KW-0812">Transmembrane</keyword>
<proteinExistence type="predicted"/>
<keyword evidence="1" id="KW-0472">Membrane</keyword>
<evidence type="ECO:0000313" key="2">
    <source>
        <dbReference type="EMBL" id="TCT12156.1"/>
    </source>
</evidence>